<dbReference type="GO" id="GO:0003677">
    <property type="term" value="F:DNA binding"/>
    <property type="evidence" value="ECO:0007669"/>
    <property type="project" value="InterPro"/>
</dbReference>
<dbReference type="GeneID" id="78250236"/>
<evidence type="ECO:0000313" key="2">
    <source>
        <dbReference type="Proteomes" id="UP000016943"/>
    </source>
</evidence>
<reference evidence="1 2" key="1">
    <citation type="journal article" date="2013" name="Genome Announc.">
        <title>Whole-Genome Sequence of the Clinical Strain Corynebacterium argentoratense DSM 44202, Isolated from a Human Throat Specimen.</title>
        <authorList>
            <person name="Bomholt C."/>
            <person name="Glaub A."/>
            <person name="Gravermann K."/>
            <person name="Albersmeier A."/>
            <person name="Brinkrolf K."/>
            <person name="Ruckert C."/>
            <person name="Tauch A."/>
        </authorList>
    </citation>
    <scope>NUCLEOTIDE SEQUENCE [LARGE SCALE GENOMIC DNA]</scope>
    <source>
        <strain evidence="1">DSM 44202</strain>
    </source>
</reference>
<dbReference type="eggNOG" id="COG2337">
    <property type="taxonomic scope" value="Bacteria"/>
</dbReference>
<dbReference type="Proteomes" id="UP000016943">
    <property type="component" value="Chromosome"/>
</dbReference>
<dbReference type="PATRIC" id="fig|1348662.3.peg.1463"/>
<accession>U3GZS7</accession>
<dbReference type="AlphaFoldDB" id="U3GZS7"/>
<dbReference type="OrthoDB" id="5184628at2"/>
<evidence type="ECO:0000313" key="1">
    <source>
        <dbReference type="EMBL" id="AGU15602.1"/>
    </source>
</evidence>
<dbReference type="InterPro" id="IPR003477">
    <property type="entry name" value="PemK-like"/>
</dbReference>
<dbReference type="Pfam" id="PF02452">
    <property type="entry name" value="PemK_toxin"/>
    <property type="match status" value="1"/>
</dbReference>
<sequence length="192" mass="21798">MNALSRLLGRITGRIQGITGDDLDEGLRRIGSQLGIDVADGHCTMRKQRTTADAAADSTRPVNIMRHPTAQLKRSIYYAPDMDGRADPGEIVWANMMDKRTKKPYERALVVIGRSREQLLGLMISPNDAHAEEDNWLDIGAGAWDRGGRRCWVRLDSVVAVPELWTKRQGAIIPRRRFDRIANRLRNEYGWY</sequence>
<dbReference type="RefSeq" id="WP_021011993.1">
    <property type="nucleotide sequence ID" value="NC_022198.1"/>
</dbReference>
<gene>
    <name evidence="1" type="ORF">CARG_07410</name>
</gene>
<proteinExistence type="predicted"/>
<dbReference type="KEGG" id="caz:CARG_07410"/>
<name>U3GZS7_9CORY</name>
<dbReference type="STRING" id="1348662.CARG_07410"/>
<protein>
    <recommendedName>
        <fullName evidence="3">Growth inhibitor PemK</fullName>
    </recommendedName>
</protein>
<keyword evidence="2" id="KW-1185">Reference proteome</keyword>
<organism evidence="1 2">
    <name type="scientific">Corynebacterium argentoratense DSM 44202</name>
    <dbReference type="NCBI Taxonomy" id="1348662"/>
    <lineage>
        <taxon>Bacteria</taxon>
        <taxon>Bacillati</taxon>
        <taxon>Actinomycetota</taxon>
        <taxon>Actinomycetes</taxon>
        <taxon>Mycobacteriales</taxon>
        <taxon>Corynebacteriaceae</taxon>
        <taxon>Corynebacterium</taxon>
    </lineage>
</organism>
<dbReference type="HOGENOM" id="CLU_097054_3_0_11"/>
<evidence type="ECO:0008006" key="3">
    <source>
        <dbReference type="Google" id="ProtNLM"/>
    </source>
</evidence>
<dbReference type="EMBL" id="CP006365">
    <property type="protein sequence ID" value="AGU15602.1"/>
    <property type="molecule type" value="Genomic_DNA"/>
</dbReference>